<dbReference type="Pfam" id="PF13194">
    <property type="entry name" value="DUF4010"/>
    <property type="match status" value="1"/>
</dbReference>
<feature type="transmembrane region" description="Helical" evidence="1">
    <location>
        <begin position="6"/>
        <end position="26"/>
    </location>
</feature>
<keyword evidence="1" id="KW-0812">Transmembrane</keyword>
<evidence type="ECO:0000259" key="2">
    <source>
        <dbReference type="Pfam" id="PF02308"/>
    </source>
</evidence>
<feature type="transmembrane region" description="Helical" evidence="1">
    <location>
        <begin position="311"/>
        <end position="332"/>
    </location>
</feature>
<proteinExistence type="predicted"/>
<keyword evidence="1" id="KW-0472">Membrane</keyword>
<keyword evidence="1" id="KW-1133">Transmembrane helix</keyword>
<evidence type="ECO:0000313" key="5">
    <source>
        <dbReference type="Proteomes" id="UP000240527"/>
    </source>
</evidence>
<feature type="transmembrane region" description="Helical" evidence="1">
    <location>
        <begin position="150"/>
        <end position="167"/>
    </location>
</feature>
<feature type="transmembrane region" description="Helical" evidence="1">
    <location>
        <begin position="338"/>
        <end position="359"/>
    </location>
</feature>
<dbReference type="EMBL" id="CP027850">
    <property type="protein sequence ID" value="AVQ01784.1"/>
    <property type="molecule type" value="Genomic_DNA"/>
</dbReference>
<reference evidence="4 5" key="1">
    <citation type="journal article" date="2015" name="Biotechnol. Bioeng.">
        <title>Genome sequence and phenotypic characterization of Caulobacter segnis.</title>
        <authorList>
            <person name="Patel S."/>
            <person name="Fletcher B."/>
            <person name="Scott D.C."/>
            <person name="Ely B."/>
        </authorList>
    </citation>
    <scope>NUCLEOTIDE SEQUENCE [LARGE SCALE GENOMIC DNA]</scope>
    <source>
        <strain evidence="4 5">TK0059</strain>
    </source>
</reference>
<feature type="domain" description="MgtC/SapB/SrpB/YhiD N-terminal" evidence="2">
    <location>
        <begin position="16"/>
        <end position="138"/>
    </location>
</feature>
<name>A0ABM6TF75_9CAUL</name>
<accession>A0ABM6TF75</accession>
<feature type="transmembrane region" description="Helical" evidence="1">
    <location>
        <begin position="404"/>
        <end position="424"/>
    </location>
</feature>
<feature type="transmembrane region" description="Helical" evidence="1">
    <location>
        <begin position="179"/>
        <end position="197"/>
    </location>
</feature>
<dbReference type="Proteomes" id="UP000240527">
    <property type="component" value="Chromosome"/>
</dbReference>
<dbReference type="InterPro" id="IPR025105">
    <property type="entry name" value="DUF4010"/>
</dbReference>
<evidence type="ECO:0000259" key="3">
    <source>
        <dbReference type="Pfam" id="PF13194"/>
    </source>
</evidence>
<feature type="transmembrane region" description="Helical" evidence="1">
    <location>
        <begin position="371"/>
        <end position="392"/>
    </location>
</feature>
<sequence>MSEWIQALSPFAGVGLAFALGLLIGVERGWSHRFEPDGSRVAGIRTFALLGLAGGVAGEATARVSPLIGAAILIAAAAALLIGYARAAAKDDLSATTTVVGIITLGLGALAAAGQWTLACVLAALTTLILAQRKRLHEWVEGLSELELQAIVRFALISLAILPLLPNREFGPMDAWNPREIWMVVVLVSGLSLLGYAASRRLGAEQGVLATAGVGAVVSSTAVTAAMAARIRKSDGEARVLVAGIALASTVMIVRVLVLVAVLAPFALPAFSLVAAPAGLVGAAYVGWALRVKSAPGSDGPAPSVRNPFDLGPALLLAGLVMVISLAGRWAMQAFGGAGLATVLGISGMVDVDAAIIAMSRLPEGSLPPKLAGLILAAPILANTLVKAGLAFTIARGSAGAKAAAPLLVTFLAGLAGVAALAMVF</sequence>
<dbReference type="RefSeq" id="WP_013078686.1">
    <property type="nucleotide sequence ID" value="NZ_CP027850.1"/>
</dbReference>
<feature type="transmembrane region" description="Helical" evidence="1">
    <location>
        <begin position="270"/>
        <end position="290"/>
    </location>
</feature>
<dbReference type="InterPro" id="IPR049177">
    <property type="entry name" value="MgtC_SapB_SrpB_YhiD_N"/>
</dbReference>
<feature type="domain" description="DUF4010" evidence="3">
    <location>
        <begin position="186"/>
        <end position="394"/>
    </location>
</feature>
<protein>
    <submittedName>
        <fullName evidence="4">MgtC/SapB family protein</fullName>
    </submittedName>
</protein>
<dbReference type="Pfam" id="PF02308">
    <property type="entry name" value="MgtC"/>
    <property type="match status" value="1"/>
</dbReference>
<dbReference type="PANTHER" id="PTHR39084">
    <property type="entry name" value="MEMBRANE PROTEIN-RELATED"/>
    <property type="match status" value="1"/>
</dbReference>
<feature type="transmembrane region" description="Helical" evidence="1">
    <location>
        <begin position="209"/>
        <end position="228"/>
    </location>
</feature>
<dbReference type="PANTHER" id="PTHR39084:SF1">
    <property type="entry name" value="DUF4010 DOMAIN-CONTAINING PROTEIN"/>
    <property type="match status" value="1"/>
</dbReference>
<organism evidence="4 5">
    <name type="scientific">Caulobacter segnis</name>
    <dbReference type="NCBI Taxonomy" id="88688"/>
    <lineage>
        <taxon>Bacteria</taxon>
        <taxon>Pseudomonadati</taxon>
        <taxon>Pseudomonadota</taxon>
        <taxon>Alphaproteobacteria</taxon>
        <taxon>Caulobacterales</taxon>
        <taxon>Caulobacteraceae</taxon>
        <taxon>Caulobacter</taxon>
    </lineage>
</organism>
<feature type="transmembrane region" description="Helical" evidence="1">
    <location>
        <begin position="64"/>
        <end position="85"/>
    </location>
</feature>
<gene>
    <name evidence="4" type="ORF">B7G68_07910</name>
</gene>
<feature type="transmembrane region" description="Helical" evidence="1">
    <location>
        <begin position="97"/>
        <end position="130"/>
    </location>
</feature>
<feature type="transmembrane region" description="Helical" evidence="1">
    <location>
        <begin position="38"/>
        <end position="58"/>
    </location>
</feature>
<feature type="transmembrane region" description="Helical" evidence="1">
    <location>
        <begin position="240"/>
        <end position="264"/>
    </location>
</feature>
<evidence type="ECO:0000256" key="1">
    <source>
        <dbReference type="SAM" id="Phobius"/>
    </source>
</evidence>
<keyword evidence="5" id="KW-1185">Reference proteome</keyword>
<evidence type="ECO:0000313" key="4">
    <source>
        <dbReference type="EMBL" id="AVQ01784.1"/>
    </source>
</evidence>